<feature type="coiled-coil region" evidence="1">
    <location>
        <begin position="146"/>
        <end position="173"/>
    </location>
</feature>
<dbReference type="InterPro" id="IPR010820">
    <property type="entry name" value="DUF1421"/>
</dbReference>
<feature type="compositionally biased region" description="Pro residues" evidence="2">
    <location>
        <begin position="269"/>
        <end position="286"/>
    </location>
</feature>
<feature type="region of interest" description="Disordered" evidence="2">
    <location>
        <begin position="239"/>
        <end position="291"/>
    </location>
</feature>
<feature type="compositionally biased region" description="Low complexity" evidence="2">
    <location>
        <begin position="388"/>
        <end position="402"/>
    </location>
</feature>
<feature type="domain" description="DUF1421" evidence="3">
    <location>
        <begin position="503"/>
        <end position="546"/>
    </location>
</feature>
<feature type="compositionally biased region" description="Polar residues" evidence="2">
    <location>
        <begin position="440"/>
        <end position="453"/>
    </location>
</feature>
<dbReference type="PANTHER" id="PTHR31805:SF14">
    <property type="entry name" value="RECEPTOR-LIKE KINASE, PUTATIVE (DUF1421)-RELATED"/>
    <property type="match status" value="1"/>
</dbReference>
<comment type="caution">
    <text evidence="4">The sequence shown here is derived from an EMBL/GenBank/DDBJ whole genome shotgun (WGS) entry which is preliminary data.</text>
</comment>
<dbReference type="EMBL" id="BPVZ01000121">
    <property type="protein sequence ID" value="GKV37251.1"/>
    <property type="molecule type" value="Genomic_DNA"/>
</dbReference>
<dbReference type="PRINTS" id="PR01217">
    <property type="entry name" value="PRICHEXTENSN"/>
</dbReference>
<proteinExistence type="predicted"/>
<accession>A0AAV5LIM0</accession>
<feature type="region of interest" description="Disordered" evidence="2">
    <location>
        <begin position="322"/>
        <end position="502"/>
    </location>
</feature>
<sequence length="572" mass="62052">MNASQFMDKQIMDLTASSSSNDSISGKDFMDLMSHTKDEGDHGNPSKTTSIAVVDNGIKMDEIFPSYDFQPIRPSTNNLDEVSGIGGSANSRIWSSVDSKTTKYGSLHSIEPAKILEKDRNAVDMGMVAEIDRTMKKHSDSLMHVLEGVSARLTQLETRTRELEDSVDDLKVSVGNSQGSMDGKMRQLENILREVQTGVQVVKDKQEVMEAQLQLGKLQVSKADQPSETQSAMLTDFVKQAASAPQQSHQPLPPAGSYPQSQPQVPASPVIPPPALPQQSLPPPAQHPNQFPQNQILSVLQRDPSYFPPPVQTQEAPNQQYQLPPIQQPQPPPAAPPHQPPQPPSQPQYSQPPGAPLQPQHQPPLGHHPEEPLPPYNPSQGYAPNLRQPPSQQPSGSAPAQQYYGAPPHMYDPPPSRPSSGFSTGFIPPSVPTEPYAYGGTSSQYSSGATMKAQQIPPLPMPQSGGSGYPQLPTARVLPHALPTASGVGSGSSSPRSGNRVPIDDVIDKVTSMGFPRDHVRATVRKLTESGQSVDLNMVLDKLMNDGEVQLQRGWFGSSRTQEYDKVRHQGK</sequence>
<keyword evidence="5" id="KW-1185">Reference proteome</keyword>
<feature type="compositionally biased region" description="Low complexity" evidence="2">
    <location>
        <begin position="491"/>
        <end position="501"/>
    </location>
</feature>
<evidence type="ECO:0000259" key="3">
    <source>
        <dbReference type="Pfam" id="PF07223"/>
    </source>
</evidence>
<feature type="compositionally biased region" description="Low complexity" evidence="2">
    <location>
        <begin position="240"/>
        <end position="250"/>
    </location>
</feature>
<feature type="compositionally biased region" description="Low complexity" evidence="2">
    <location>
        <begin position="259"/>
        <end position="268"/>
    </location>
</feature>
<gene>
    <name evidence="4" type="ORF">SLEP1_g45305</name>
</gene>
<protein>
    <recommendedName>
        <fullName evidence="3">DUF1421 domain-containing protein</fullName>
    </recommendedName>
</protein>
<evidence type="ECO:0000313" key="5">
    <source>
        <dbReference type="Proteomes" id="UP001054252"/>
    </source>
</evidence>
<dbReference type="AlphaFoldDB" id="A0AAV5LIM0"/>
<feature type="compositionally biased region" description="Pro residues" evidence="2">
    <location>
        <begin position="326"/>
        <end position="346"/>
    </location>
</feature>
<dbReference type="Pfam" id="PF07223">
    <property type="entry name" value="DUF1421"/>
    <property type="match status" value="1"/>
</dbReference>
<dbReference type="Proteomes" id="UP001054252">
    <property type="component" value="Unassembled WGS sequence"/>
</dbReference>
<dbReference type="PANTHER" id="PTHR31805">
    <property type="entry name" value="RECEPTOR-LIKE KINASE, PUTATIVE (DUF1421)-RELATED"/>
    <property type="match status" value="1"/>
</dbReference>
<feature type="compositionally biased region" description="Low complexity" evidence="2">
    <location>
        <begin position="347"/>
        <end position="365"/>
    </location>
</feature>
<organism evidence="4 5">
    <name type="scientific">Rubroshorea leprosula</name>
    <dbReference type="NCBI Taxonomy" id="152421"/>
    <lineage>
        <taxon>Eukaryota</taxon>
        <taxon>Viridiplantae</taxon>
        <taxon>Streptophyta</taxon>
        <taxon>Embryophyta</taxon>
        <taxon>Tracheophyta</taxon>
        <taxon>Spermatophyta</taxon>
        <taxon>Magnoliopsida</taxon>
        <taxon>eudicotyledons</taxon>
        <taxon>Gunneridae</taxon>
        <taxon>Pentapetalae</taxon>
        <taxon>rosids</taxon>
        <taxon>malvids</taxon>
        <taxon>Malvales</taxon>
        <taxon>Dipterocarpaceae</taxon>
        <taxon>Rubroshorea</taxon>
    </lineage>
</organism>
<keyword evidence="1" id="KW-0175">Coiled coil</keyword>
<evidence type="ECO:0000256" key="2">
    <source>
        <dbReference type="SAM" id="MobiDB-lite"/>
    </source>
</evidence>
<name>A0AAV5LIM0_9ROSI</name>
<evidence type="ECO:0000313" key="4">
    <source>
        <dbReference type="EMBL" id="GKV37251.1"/>
    </source>
</evidence>
<reference evidence="4 5" key="1">
    <citation type="journal article" date="2021" name="Commun. Biol.">
        <title>The genome of Shorea leprosula (Dipterocarpaceae) highlights the ecological relevance of drought in aseasonal tropical rainforests.</title>
        <authorList>
            <person name="Ng K.K.S."/>
            <person name="Kobayashi M.J."/>
            <person name="Fawcett J.A."/>
            <person name="Hatakeyama M."/>
            <person name="Paape T."/>
            <person name="Ng C.H."/>
            <person name="Ang C.C."/>
            <person name="Tnah L.H."/>
            <person name="Lee C.T."/>
            <person name="Nishiyama T."/>
            <person name="Sese J."/>
            <person name="O'Brien M.J."/>
            <person name="Copetti D."/>
            <person name="Mohd Noor M.I."/>
            <person name="Ong R.C."/>
            <person name="Putra M."/>
            <person name="Sireger I.Z."/>
            <person name="Indrioko S."/>
            <person name="Kosugi Y."/>
            <person name="Izuno A."/>
            <person name="Isagi Y."/>
            <person name="Lee S.L."/>
            <person name="Shimizu K.K."/>
        </authorList>
    </citation>
    <scope>NUCLEOTIDE SEQUENCE [LARGE SCALE GENOMIC DNA]</scope>
    <source>
        <strain evidence="4">214</strain>
    </source>
</reference>
<evidence type="ECO:0000256" key="1">
    <source>
        <dbReference type="SAM" id="Coils"/>
    </source>
</evidence>